<gene>
    <name evidence="2" type="ORF">MNBD_DELTA03-1153</name>
</gene>
<feature type="transmembrane region" description="Helical" evidence="1">
    <location>
        <begin position="83"/>
        <end position="102"/>
    </location>
</feature>
<evidence type="ECO:0000313" key="2">
    <source>
        <dbReference type="EMBL" id="VAW33602.1"/>
    </source>
</evidence>
<feature type="non-terminal residue" evidence="2">
    <location>
        <position position="1"/>
    </location>
</feature>
<dbReference type="InterPro" id="IPR019734">
    <property type="entry name" value="TPR_rpt"/>
</dbReference>
<dbReference type="PROSITE" id="PS50005">
    <property type="entry name" value="TPR"/>
    <property type="match status" value="1"/>
</dbReference>
<dbReference type="AlphaFoldDB" id="A0A3B0V4B6"/>
<feature type="transmembrane region" description="Helical" evidence="1">
    <location>
        <begin position="21"/>
        <end position="39"/>
    </location>
</feature>
<keyword evidence="1" id="KW-0472">Membrane</keyword>
<reference evidence="2" key="1">
    <citation type="submission" date="2018-06" db="EMBL/GenBank/DDBJ databases">
        <authorList>
            <person name="Zhirakovskaya E."/>
        </authorList>
    </citation>
    <scope>NUCLEOTIDE SEQUENCE</scope>
</reference>
<dbReference type="Gene3D" id="1.25.40.10">
    <property type="entry name" value="Tetratricopeptide repeat domain"/>
    <property type="match status" value="2"/>
</dbReference>
<sequence>FSVFRQSFKVLALRRERYSRYLFWAGLSGLGAILVYSGIDRGFSIPANGFYFFFISGLTVSAAHTRLRRSQKTILTEKKISPAGLFIISAWLLILLAAGLVFNISSMAGKYQFAPVKEKYPYSNMSLAELSALRGKTAAACRLDPLDAEYQSGLASLDMLLHNKRQALSHALKALRLKPVDAAFLQQCGTLVTEITGSSTAKLLLQAGINNDSFNPRRYYNYALWLFARGRMGQGREQLRLAMTVGPDTTNACIARMLLVGLNVKDIAATIPQQTRPALYFARYLDENGRYRLAGEFYRRAVEYTAAEKIVRPDYFYQPCNFFRRRQQYDDALWVMRQAAARLPDNVTIIMTIASLYDRMGISYRALEEYQKALILDPSNRKVQKFIKRLERKN</sequence>
<dbReference type="InterPro" id="IPR011990">
    <property type="entry name" value="TPR-like_helical_dom_sf"/>
</dbReference>
<feature type="transmembrane region" description="Helical" evidence="1">
    <location>
        <begin position="45"/>
        <end position="63"/>
    </location>
</feature>
<name>A0A3B0V4B6_9ZZZZ</name>
<dbReference type="SUPFAM" id="SSF48452">
    <property type="entry name" value="TPR-like"/>
    <property type="match status" value="1"/>
</dbReference>
<keyword evidence="1" id="KW-1133">Transmembrane helix</keyword>
<dbReference type="EMBL" id="UOEX01000046">
    <property type="protein sequence ID" value="VAW33602.1"/>
    <property type="molecule type" value="Genomic_DNA"/>
</dbReference>
<dbReference type="SMART" id="SM00028">
    <property type="entry name" value="TPR"/>
    <property type="match status" value="2"/>
</dbReference>
<evidence type="ECO:0000256" key="1">
    <source>
        <dbReference type="SAM" id="Phobius"/>
    </source>
</evidence>
<accession>A0A3B0V4B6</accession>
<organism evidence="2">
    <name type="scientific">hydrothermal vent metagenome</name>
    <dbReference type="NCBI Taxonomy" id="652676"/>
    <lineage>
        <taxon>unclassified sequences</taxon>
        <taxon>metagenomes</taxon>
        <taxon>ecological metagenomes</taxon>
    </lineage>
</organism>
<keyword evidence="1" id="KW-0812">Transmembrane</keyword>
<protein>
    <recommendedName>
        <fullName evidence="3">Tetratricopeptide repeat protein</fullName>
    </recommendedName>
</protein>
<proteinExistence type="predicted"/>
<evidence type="ECO:0008006" key="3">
    <source>
        <dbReference type="Google" id="ProtNLM"/>
    </source>
</evidence>